<organism evidence="1 2">
    <name type="scientific">Pluteus cervinus</name>
    <dbReference type="NCBI Taxonomy" id="181527"/>
    <lineage>
        <taxon>Eukaryota</taxon>
        <taxon>Fungi</taxon>
        <taxon>Dikarya</taxon>
        <taxon>Basidiomycota</taxon>
        <taxon>Agaricomycotina</taxon>
        <taxon>Agaricomycetes</taxon>
        <taxon>Agaricomycetidae</taxon>
        <taxon>Agaricales</taxon>
        <taxon>Pluteineae</taxon>
        <taxon>Pluteaceae</taxon>
        <taxon>Pluteus</taxon>
    </lineage>
</organism>
<accession>A0ACD3AZ41</accession>
<dbReference type="Proteomes" id="UP000308600">
    <property type="component" value="Unassembled WGS sequence"/>
</dbReference>
<evidence type="ECO:0000313" key="1">
    <source>
        <dbReference type="EMBL" id="TFK70959.1"/>
    </source>
</evidence>
<dbReference type="EMBL" id="ML208305">
    <property type="protein sequence ID" value="TFK70959.1"/>
    <property type="molecule type" value="Genomic_DNA"/>
</dbReference>
<keyword evidence="2" id="KW-1185">Reference proteome</keyword>
<gene>
    <name evidence="1" type="ORF">BDN72DRAFT_794655</name>
</gene>
<proteinExistence type="predicted"/>
<name>A0ACD3AZ41_9AGAR</name>
<reference evidence="1 2" key="1">
    <citation type="journal article" date="2019" name="Nat. Ecol. Evol.">
        <title>Megaphylogeny resolves global patterns of mushroom evolution.</title>
        <authorList>
            <person name="Varga T."/>
            <person name="Krizsan K."/>
            <person name="Foldi C."/>
            <person name="Dima B."/>
            <person name="Sanchez-Garcia M."/>
            <person name="Sanchez-Ramirez S."/>
            <person name="Szollosi G.J."/>
            <person name="Szarkandi J.G."/>
            <person name="Papp V."/>
            <person name="Albert L."/>
            <person name="Andreopoulos W."/>
            <person name="Angelini C."/>
            <person name="Antonin V."/>
            <person name="Barry K.W."/>
            <person name="Bougher N.L."/>
            <person name="Buchanan P."/>
            <person name="Buyck B."/>
            <person name="Bense V."/>
            <person name="Catcheside P."/>
            <person name="Chovatia M."/>
            <person name="Cooper J."/>
            <person name="Damon W."/>
            <person name="Desjardin D."/>
            <person name="Finy P."/>
            <person name="Geml J."/>
            <person name="Haridas S."/>
            <person name="Hughes K."/>
            <person name="Justo A."/>
            <person name="Karasinski D."/>
            <person name="Kautmanova I."/>
            <person name="Kiss B."/>
            <person name="Kocsube S."/>
            <person name="Kotiranta H."/>
            <person name="LaButti K.M."/>
            <person name="Lechner B.E."/>
            <person name="Liimatainen K."/>
            <person name="Lipzen A."/>
            <person name="Lukacs Z."/>
            <person name="Mihaltcheva S."/>
            <person name="Morgado L.N."/>
            <person name="Niskanen T."/>
            <person name="Noordeloos M.E."/>
            <person name="Ohm R.A."/>
            <person name="Ortiz-Santana B."/>
            <person name="Ovrebo C."/>
            <person name="Racz N."/>
            <person name="Riley R."/>
            <person name="Savchenko A."/>
            <person name="Shiryaev A."/>
            <person name="Soop K."/>
            <person name="Spirin V."/>
            <person name="Szebenyi C."/>
            <person name="Tomsovsky M."/>
            <person name="Tulloss R.E."/>
            <person name="Uehling J."/>
            <person name="Grigoriev I.V."/>
            <person name="Vagvolgyi C."/>
            <person name="Papp T."/>
            <person name="Martin F.M."/>
            <person name="Miettinen O."/>
            <person name="Hibbett D.S."/>
            <person name="Nagy L.G."/>
        </authorList>
    </citation>
    <scope>NUCLEOTIDE SEQUENCE [LARGE SCALE GENOMIC DNA]</scope>
    <source>
        <strain evidence="1 2">NL-1719</strain>
    </source>
</reference>
<sequence>MRSPSTLFLSVSRQIPSGSRRQCVNTLASRFPQNARCSSSTSNLNSVTPHTTPVDPTPSSSRSSGSAAVSSESNNTTSSGLNDSIIEMLKQQRREERQNPGRNEYKIGAFTKAINLLSSLDYPVRTASQAIVLKGVGLGITRRIVNFLDERGQYGVGVSEANREEDEKMKVQLALEGVPGIGQAKARNLVEAGCKTVEDLQKPEFQRMLSSSQRIAALYEGHLRQSVSREESEAVLSFLQRNLPNNYSIELVGSYRREFPTSPSIEVLLHHPDHVHVPFPPVPPPSPTKYANTSPRTFFPGSLPVKSRESNKFYQDMVKGMETRGLIASTKTVGERRWQGIVRIPNENEERWHRVNGIRTQEGTYRMMMVHLAPQKSIGSALLALTGDSDFLRHLRLRAWRVGMYLDEYGLWRWNSRNGNSGEPDVPVAPEASDDRATLEEEEDTVERGHWKLMRTHTEEEILVELGLDWVPPERRNLAYLSDKSKSKK</sequence>
<protein>
    <submittedName>
        <fullName evidence="1">Nucleotidyltransferase</fullName>
    </submittedName>
</protein>
<evidence type="ECO:0000313" key="2">
    <source>
        <dbReference type="Proteomes" id="UP000308600"/>
    </source>
</evidence>